<comment type="caution">
    <text evidence="1">The sequence shown here is derived from an EMBL/GenBank/DDBJ whole genome shotgun (WGS) entry which is preliminary data.</text>
</comment>
<protein>
    <submittedName>
        <fullName evidence="1">Uncharacterized protein</fullName>
    </submittedName>
</protein>
<sequence>MSRNAVMVRISTPCTTLSASMKSGSMKTLVTRRTIARRCSYLGQHYVEGCLYNG</sequence>
<evidence type="ECO:0000313" key="1">
    <source>
        <dbReference type="EMBL" id="DBA01898.1"/>
    </source>
</evidence>
<dbReference type="EMBL" id="DAKRPA010000039">
    <property type="protein sequence ID" value="DBA01898.1"/>
    <property type="molecule type" value="Genomic_DNA"/>
</dbReference>
<reference evidence="1" key="2">
    <citation type="journal article" date="2023" name="Microbiol Resour">
        <title>Decontamination and Annotation of the Draft Genome Sequence of the Oomycete Lagenidium giganteum ARSEF 373.</title>
        <authorList>
            <person name="Morgan W.R."/>
            <person name="Tartar A."/>
        </authorList>
    </citation>
    <scope>NUCLEOTIDE SEQUENCE</scope>
    <source>
        <strain evidence="1">ARSEF 373</strain>
    </source>
</reference>
<keyword evidence="2" id="KW-1185">Reference proteome</keyword>
<organism evidence="1 2">
    <name type="scientific">Lagenidium giganteum</name>
    <dbReference type="NCBI Taxonomy" id="4803"/>
    <lineage>
        <taxon>Eukaryota</taxon>
        <taxon>Sar</taxon>
        <taxon>Stramenopiles</taxon>
        <taxon>Oomycota</taxon>
        <taxon>Peronosporomycetes</taxon>
        <taxon>Pythiales</taxon>
        <taxon>Pythiaceae</taxon>
    </lineage>
</organism>
<dbReference type="AlphaFoldDB" id="A0AAV2Z4M7"/>
<gene>
    <name evidence="1" type="ORF">N0F65_005087</name>
</gene>
<accession>A0AAV2Z4M7</accession>
<proteinExistence type="predicted"/>
<name>A0AAV2Z4M7_9STRA</name>
<evidence type="ECO:0000313" key="2">
    <source>
        <dbReference type="Proteomes" id="UP001146120"/>
    </source>
</evidence>
<dbReference type="Proteomes" id="UP001146120">
    <property type="component" value="Unassembled WGS sequence"/>
</dbReference>
<reference evidence="1" key="1">
    <citation type="submission" date="2022-11" db="EMBL/GenBank/DDBJ databases">
        <authorList>
            <person name="Morgan W.R."/>
            <person name="Tartar A."/>
        </authorList>
    </citation>
    <scope>NUCLEOTIDE SEQUENCE</scope>
    <source>
        <strain evidence="1">ARSEF 373</strain>
    </source>
</reference>